<gene>
    <name evidence="1" type="ORF">KME07_05265</name>
</gene>
<sequence length="161" mass="17514">MIIVSNTSPLSNLAVIGELVILQQIYAGIVVPPAVHQELTNLQQFQSEVAPLLNNGWLQVQAPQDTGLVQRLLVDLDAGEAEVIALAVELDADRLLIDERLGRRTALQFNLKITGLLGLLTAAKNLGLIAEVKPALDALMNQAGFRVSQTLYNRTLQQVEE</sequence>
<accession>A0A951U3X9</accession>
<dbReference type="InterPro" id="IPR021799">
    <property type="entry name" value="PIN-like_prokaryotic"/>
</dbReference>
<organism evidence="1 2">
    <name type="scientific">Pegethrix bostrychoides GSE-TBD4-15B</name>
    <dbReference type="NCBI Taxonomy" id="2839662"/>
    <lineage>
        <taxon>Bacteria</taxon>
        <taxon>Bacillati</taxon>
        <taxon>Cyanobacteriota</taxon>
        <taxon>Cyanophyceae</taxon>
        <taxon>Oculatellales</taxon>
        <taxon>Oculatellaceae</taxon>
        <taxon>Pegethrix</taxon>
    </lineage>
</organism>
<reference evidence="1" key="2">
    <citation type="journal article" date="2022" name="Microbiol. Resour. Announc.">
        <title>Metagenome Sequencing to Explore Phylogenomics of Terrestrial Cyanobacteria.</title>
        <authorList>
            <person name="Ward R.D."/>
            <person name="Stajich J.E."/>
            <person name="Johansen J.R."/>
            <person name="Huntemann M."/>
            <person name="Clum A."/>
            <person name="Foster B."/>
            <person name="Foster B."/>
            <person name="Roux S."/>
            <person name="Palaniappan K."/>
            <person name="Varghese N."/>
            <person name="Mukherjee S."/>
            <person name="Reddy T.B.K."/>
            <person name="Daum C."/>
            <person name="Copeland A."/>
            <person name="Chen I.A."/>
            <person name="Ivanova N.N."/>
            <person name="Kyrpides N.C."/>
            <person name="Shapiro N."/>
            <person name="Eloe-Fadrosh E.A."/>
            <person name="Pietrasiak N."/>
        </authorList>
    </citation>
    <scope>NUCLEOTIDE SEQUENCE</scope>
    <source>
        <strain evidence="1">GSE-TBD4-15B</strain>
    </source>
</reference>
<dbReference type="EMBL" id="JAHHHV010000022">
    <property type="protein sequence ID" value="MBW4464836.1"/>
    <property type="molecule type" value="Genomic_DNA"/>
</dbReference>
<name>A0A951U3X9_9CYAN</name>
<comment type="caution">
    <text evidence="1">The sequence shown here is derived from an EMBL/GenBank/DDBJ whole genome shotgun (WGS) entry which is preliminary data.</text>
</comment>
<evidence type="ECO:0000313" key="1">
    <source>
        <dbReference type="EMBL" id="MBW4464836.1"/>
    </source>
</evidence>
<dbReference type="Pfam" id="PF11848">
    <property type="entry name" value="DUF3368"/>
    <property type="match status" value="1"/>
</dbReference>
<dbReference type="Proteomes" id="UP000707356">
    <property type="component" value="Unassembled WGS sequence"/>
</dbReference>
<dbReference type="PANTHER" id="PTHR39550:SF1">
    <property type="entry name" value="SLL0658 PROTEIN"/>
    <property type="match status" value="1"/>
</dbReference>
<dbReference type="AlphaFoldDB" id="A0A951U3X9"/>
<evidence type="ECO:0000313" key="2">
    <source>
        <dbReference type="Proteomes" id="UP000707356"/>
    </source>
</evidence>
<proteinExistence type="predicted"/>
<reference evidence="1" key="1">
    <citation type="submission" date="2021-05" db="EMBL/GenBank/DDBJ databases">
        <authorList>
            <person name="Pietrasiak N."/>
            <person name="Ward R."/>
            <person name="Stajich J.E."/>
            <person name="Kurbessoian T."/>
        </authorList>
    </citation>
    <scope>NUCLEOTIDE SEQUENCE</scope>
    <source>
        <strain evidence="1">GSE-TBD4-15B</strain>
    </source>
</reference>
<dbReference type="PANTHER" id="PTHR39550">
    <property type="entry name" value="SLL0658 PROTEIN"/>
    <property type="match status" value="1"/>
</dbReference>
<protein>
    <submittedName>
        <fullName evidence="1">DUF3368 domain-containing protein</fullName>
    </submittedName>
</protein>